<name>A0A7H2PPA9_9GAMM</name>
<dbReference type="EMBL" id="CP061561">
    <property type="protein sequence ID" value="QNX04692.1"/>
    <property type="molecule type" value="Genomic_DNA"/>
</dbReference>
<dbReference type="AlphaFoldDB" id="A0A7H2PPA9"/>
<feature type="transmembrane region" description="Helical" evidence="2">
    <location>
        <begin position="270"/>
        <end position="290"/>
    </location>
</feature>
<feature type="coiled-coil region" evidence="1">
    <location>
        <begin position="159"/>
        <end position="186"/>
    </location>
</feature>
<evidence type="ECO:0000256" key="1">
    <source>
        <dbReference type="SAM" id="Coils"/>
    </source>
</evidence>
<evidence type="ECO:0000256" key="2">
    <source>
        <dbReference type="SAM" id="Phobius"/>
    </source>
</evidence>
<evidence type="ECO:0000313" key="3">
    <source>
        <dbReference type="EMBL" id="QNX04692.1"/>
    </source>
</evidence>
<reference evidence="4" key="1">
    <citation type="submission" date="2020-09" db="EMBL/GenBank/DDBJ databases">
        <title>Clinical and molecular characterization of Acinetobacter seifertii in Taiwan.</title>
        <authorList>
            <person name="Li L.-H."/>
            <person name="Yang Y.-S."/>
            <person name="Sun J.-R."/>
            <person name="Huang T.-W."/>
            <person name="Huang W.-C."/>
            <person name="Wang Y.-C."/>
            <person name="Kuo T.-H."/>
            <person name="Kuo S.-C."/>
            <person name="Chen T.-L."/>
        </authorList>
    </citation>
    <scope>NUCLEOTIDE SEQUENCE [LARGE SCALE GENOMIC DNA]</scope>
    <source>
        <strain evidence="4">AS73</strain>
    </source>
</reference>
<protein>
    <submittedName>
        <fullName evidence="3">Uncharacterized protein</fullName>
    </submittedName>
</protein>
<accession>A0A7H2PPA9</accession>
<keyword evidence="2" id="KW-0472">Membrane</keyword>
<keyword evidence="1" id="KW-0175">Coiled coil</keyword>
<keyword evidence="2" id="KW-0812">Transmembrane</keyword>
<keyword evidence="2" id="KW-1133">Transmembrane helix</keyword>
<sequence>MSDEASFTESSIQNNFTGNILQLFRIFIILRNLSYNLKTSIPIDGLESSKLYAEFEMTAIRISDFPLFYSPKSELNQTVKNLYSDIKEIINPYNSVFNTTVFNHTDNFNTIWRITNEINNIYISNKSNFKNTQQSNDLYFKIKPQFDSIKSTFDSFLDSIKVKQEISEINNKLEEVKLKSSELDDLIKKFEDSNASFKVFEEKQLNEKTKAVYTEIYNSEYKLANYYRRYTIGVFSVIALIAGFNFILPTVLGLISYRNGNGFLVPSVDIFFFIKTVFMLLLTAPGWYFAKESAKHRQVAYKAKIISSELTALPYYLADLEVKDRHEMRMKMADKFFGQELYNDKKSDSSNVSEQTKATTEAIKTINALLIKSSKMSDTQ</sequence>
<dbReference type="RefSeq" id="WP_151685974.1">
    <property type="nucleotide sequence ID" value="NZ_BKEE01000074.1"/>
</dbReference>
<evidence type="ECO:0000313" key="4">
    <source>
        <dbReference type="Proteomes" id="UP000516862"/>
    </source>
</evidence>
<dbReference type="Proteomes" id="UP000516862">
    <property type="component" value="Chromosome"/>
</dbReference>
<proteinExistence type="predicted"/>
<organism evidence="3 4">
    <name type="scientific">Acinetobacter seifertii</name>
    <dbReference type="NCBI Taxonomy" id="1530123"/>
    <lineage>
        <taxon>Bacteria</taxon>
        <taxon>Pseudomonadati</taxon>
        <taxon>Pseudomonadota</taxon>
        <taxon>Gammaproteobacteria</taxon>
        <taxon>Moraxellales</taxon>
        <taxon>Moraxellaceae</taxon>
        <taxon>Acinetobacter</taxon>
        <taxon>Acinetobacter calcoaceticus/baumannii complex</taxon>
    </lineage>
</organism>
<reference evidence="3 4" key="2">
    <citation type="submission" date="2020-09" db="EMBL/GenBank/DDBJ databases">
        <authorList>
            <person name="Chen F.-J."/>
            <person name="Lee Y.-T."/>
        </authorList>
    </citation>
    <scope>NUCLEOTIDE SEQUENCE [LARGE SCALE GENOMIC DNA]</scope>
    <source>
        <strain evidence="3 4">AS73</strain>
    </source>
</reference>
<feature type="transmembrane region" description="Helical" evidence="2">
    <location>
        <begin position="232"/>
        <end position="258"/>
    </location>
</feature>
<gene>
    <name evidence="3" type="ORF">IC796_15340</name>
</gene>